<protein>
    <submittedName>
        <fullName evidence="1">Uncharacterized protein</fullName>
    </submittedName>
</protein>
<gene>
    <name evidence="1" type="ordered locus">Mnod_3509</name>
</gene>
<sequence length="73" mass="8336">MHLGGASRNHRLRDLRPHVAARRRELFGGPDTPTIGEVYKLKHVTDEQLDAVFRDYRQFLSSLNPCGPLKPVK</sequence>
<accession>B8INQ3</accession>
<dbReference type="AlphaFoldDB" id="B8INQ3"/>
<reference evidence="1 2" key="1">
    <citation type="submission" date="2009-01" db="EMBL/GenBank/DDBJ databases">
        <title>Complete sequence of chromosome of Methylobacterium nodulans ORS 2060.</title>
        <authorList>
            <consortium name="US DOE Joint Genome Institute"/>
            <person name="Lucas S."/>
            <person name="Copeland A."/>
            <person name="Lapidus A."/>
            <person name="Glavina del Rio T."/>
            <person name="Dalin E."/>
            <person name="Tice H."/>
            <person name="Bruce D."/>
            <person name="Goodwin L."/>
            <person name="Pitluck S."/>
            <person name="Sims D."/>
            <person name="Brettin T."/>
            <person name="Detter J.C."/>
            <person name="Han C."/>
            <person name="Larimer F."/>
            <person name="Land M."/>
            <person name="Hauser L."/>
            <person name="Kyrpides N."/>
            <person name="Ivanova N."/>
            <person name="Marx C.J."/>
            <person name="Richardson P."/>
        </authorList>
    </citation>
    <scope>NUCLEOTIDE SEQUENCE [LARGE SCALE GENOMIC DNA]</scope>
    <source>
        <strain evidence="2">LMG 21967 / CNCM I-2342 / ORS 2060</strain>
    </source>
</reference>
<name>B8INQ3_METNO</name>
<organism evidence="1 2">
    <name type="scientific">Methylobacterium nodulans (strain LMG 21967 / CNCM I-2342 / ORS 2060)</name>
    <dbReference type="NCBI Taxonomy" id="460265"/>
    <lineage>
        <taxon>Bacteria</taxon>
        <taxon>Pseudomonadati</taxon>
        <taxon>Pseudomonadota</taxon>
        <taxon>Alphaproteobacteria</taxon>
        <taxon>Hyphomicrobiales</taxon>
        <taxon>Methylobacteriaceae</taxon>
        <taxon>Methylobacterium</taxon>
    </lineage>
</organism>
<dbReference type="EMBL" id="CP001349">
    <property type="protein sequence ID" value="ACL58419.1"/>
    <property type="molecule type" value="Genomic_DNA"/>
</dbReference>
<dbReference type="KEGG" id="mno:Mnod_3509"/>
<evidence type="ECO:0000313" key="1">
    <source>
        <dbReference type="EMBL" id="ACL58419.1"/>
    </source>
</evidence>
<evidence type="ECO:0000313" key="2">
    <source>
        <dbReference type="Proteomes" id="UP000008207"/>
    </source>
</evidence>
<proteinExistence type="predicted"/>
<keyword evidence="2" id="KW-1185">Reference proteome</keyword>
<dbReference type="Proteomes" id="UP000008207">
    <property type="component" value="Chromosome"/>
</dbReference>
<dbReference type="HOGENOM" id="CLU_2700523_0_0_5"/>